<keyword evidence="1" id="KW-1133">Transmembrane helix</keyword>
<sequence length="246" mass="28171">MSIAITEQPNYAAYSIEELEDVLENIDKQAFPERYQAAKNELASKRATLPPENDADGAHHDEHVARPKWSELHLVTRISNITFLVLIGAMFVSAFTDFIVINGWLDNSNWAIVLLTFAYSAFYYLAIFIDKRHAQFVTKDLRGKMTLFGMPLLAFFLSFSFVDTALPYTLHLASDKQKIERKFAYEKGSGSKHCRHPLLLKENGSLSDGRLCLNQSEHKRLPNKGWVYVKGYESSFGFDIEGYRFR</sequence>
<evidence type="ECO:0000313" key="2">
    <source>
        <dbReference type="EMBL" id="KHT55008.1"/>
    </source>
</evidence>
<dbReference type="RefSeq" id="WP_039217940.1">
    <property type="nucleotide sequence ID" value="NZ_JWLW01000010.1"/>
</dbReference>
<comment type="caution">
    <text evidence="2">The sequence shown here is derived from an EMBL/GenBank/DDBJ whole genome shotgun (WGS) entry which is preliminary data.</text>
</comment>
<keyword evidence="3" id="KW-1185">Reference proteome</keyword>
<feature type="transmembrane region" description="Helical" evidence="1">
    <location>
        <begin position="150"/>
        <end position="170"/>
    </location>
</feature>
<dbReference type="OrthoDB" id="7041927at2"/>
<keyword evidence="1" id="KW-0472">Membrane</keyword>
<accession>A0A0B3YJW9</accession>
<feature type="transmembrane region" description="Helical" evidence="1">
    <location>
        <begin position="81"/>
        <end position="104"/>
    </location>
</feature>
<evidence type="ECO:0000313" key="3">
    <source>
        <dbReference type="Proteomes" id="UP000031197"/>
    </source>
</evidence>
<dbReference type="EMBL" id="JWLW01000010">
    <property type="protein sequence ID" value="KHT55008.1"/>
    <property type="molecule type" value="Genomic_DNA"/>
</dbReference>
<feature type="transmembrane region" description="Helical" evidence="1">
    <location>
        <begin position="110"/>
        <end position="129"/>
    </location>
</feature>
<gene>
    <name evidence="2" type="ORF">RJ41_05385</name>
</gene>
<organism evidence="2 3">
    <name type="scientific">Alteromonas marina</name>
    <dbReference type="NCBI Taxonomy" id="203795"/>
    <lineage>
        <taxon>Bacteria</taxon>
        <taxon>Pseudomonadati</taxon>
        <taxon>Pseudomonadota</taxon>
        <taxon>Gammaproteobacteria</taxon>
        <taxon>Alteromonadales</taxon>
        <taxon>Alteromonadaceae</taxon>
        <taxon>Alteromonas/Salinimonas group</taxon>
        <taxon>Alteromonas</taxon>
    </lineage>
</organism>
<keyword evidence="1" id="KW-0812">Transmembrane</keyword>
<evidence type="ECO:0000256" key="1">
    <source>
        <dbReference type="SAM" id="Phobius"/>
    </source>
</evidence>
<proteinExistence type="predicted"/>
<reference evidence="2 3" key="1">
    <citation type="submission" date="2014-12" db="EMBL/GenBank/DDBJ databases">
        <title>Genome sequencing of Alteromonas marina AD001.</title>
        <authorList>
            <person name="Adrian T.G.S."/>
            <person name="Chan K.G."/>
        </authorList>
    </citation>
    <scope>NUCLEOTIDE SEQUENCE [LARGE SCALE GENOMIC DNA]</scope>
    <source>
        <strain evidence="2 3">AD001</strain>
    </source>
</reference>
<dbReference type="AlphaFoldDB" id="A0A0B3YJW9"/>
<protein>
    <submittedName>
        <fullName evidence="2">Uncharacterized protein</fullName>
    </submittedName>
</protein>
<name>A0A0B3YJW9_9ALTE</name>
<dbReference type="Proteomes" id="UP000031197">
    <property type="component" value="Unassembled WGS sequence"/>
</dbReference>